<sequence length="195" mass="21736">MFKHAVTGALLVSAGVILSGTAQAQSLNLTQPSYTHFSGGVSETSSGNRGFTLDGEYEFGHKFFMTGTYRQIRQRFSDGSSFNESLIDVGVGRYFNVYDRTTLDASVSLGHYALSSNVFSSDGSPFYTLNSGIRQRHDAFEYRLGYRYIDMDGYDSTHGAVASAYFYFTPQTAIGVHFNDVYSRSTWSFGMRFLF</sequence>
<proteinExistence type="predicted"/>
<protein>
    <recommendedName>
        <fullName evidence="4">Outer membrane protein beta-barrel domain-containing protein</fullName>
    </recommendedName>
</protein>
<evidence type="ECO:0000313" key="2">
    <source>
        <dbReference type="EMBL" id="RUO26027.1"/>
    </source>
</evidence>
<evidence type="ECO:0000313" key="3">
    <source>
        <dbReference type="Proteomes" id="UP000288293"/>
    </source>
</evidence>
<gene>
    <name evidence="2" type="ORF">CWE09_04685</name>
</gene>
<comment type="caution">
    <text evidence="2">The sequence shown here is derived from an EMBL/GenBank/DDBJ whole genome shotgun (WGS) entry which is preliminary data.</text>
</comment>
<feature type="chain" id="PRO_5018972339" description="Outer membrane protein beta-barrel domain-containing protein" evidence="1">
    <location>
        <begin position="25"/>
        <end position="195"/>
    </location>
</feature>
<name>A0A432W7H5_9GAMM</name>
<accession>A0A432W7H5</accession>
<keyword evidence="3" id="KW-1185">Reference proteome</keyword>
<feature type="signal peptide" evidence="1">
    <location>
        <begin position="1"/>
        <end position="24"/>
    </location>
</feature>
<evidence type="ECO:0008006" key="4">
    <source>
        <dbReference type="Google" id="ProtNLM"/>
    </source>
</evidence>
<evidence type="ECO:0000256" key="1">
    <source>
        <dbReference type="SAM" id="SignalP"/>
    </source>
</evidence>
<dbReference type="AlphaFoldDB" id="A0A432W7H5"/>
<dbReference type="OrthoDB" id="6401282at2"/>
<organism evidence="2 3">
    <name type="scientific">Aliidiomarina minuta</name>
    <dbReference type="NCBI Taxonomy" id="880057"/>
    <lineage>
        <taxon>Bacteria</taxon>
        <taxon>Pseudomonadati</taxon>
        <taxon>Pseudomonadota</taxon>
        <taxon>Gammaproteobacteria</taxon>
        <taxon>Alteromonadales</taxon>
        <taxon>Idiomarinaceae</taxon>
        <taxon>Aliidiomarina</taxon>
    </lineage>
</organism>
<keyword evidence="1" id="KW-0732">Signal</keyword>
<reference evidence="2 3" key="1">
    <citation type="journal article" date="2011" name="Front. Microbiol.">
        <title>Genomic signatures of strain selection and enhancement in Bacillus atrophaeus var. globigii, a historical biowarfare simulant.</title>
        <authorList>
            <person name="Gibbons H.S."/>
            <person name="Broomall S.M."/>
            <person name="McNew L.A."/>
            <person name="Daligault H."/>
            <person name="Chapman C."/>
            <person name="Bruce D."/>
            <person name="Karavis M."/>
            <person name="Krepps M."/>
            <person name="McGregor P.A."/>
            <person name="Hong C."/>
            <person name="Park K.H."/>
            <person name="Akmal A."/>
            <person name="Feldman A."/>
            <person name="Lin J.S."/>
            <person name="Chang W.E."/>
            <person name="Higgs B.W."/>
            <person name="Demirev P."/>
            <person name="Lindquist J."/>
            <person name="Liem A."/>
            <person name="Fochler E."/>
            <person name="Read T.D."/>
            <person name="Tapia R."/>
            <person name="Johnson S."/>
            <person name="Bishop-Lilly K.A."/>
            <person name="Detter C."/>
            <person name="Han C."/>
            <person name="Sozhamannan S."/>
            <person name="Rosenzweig C.N."/>
            <person name="Skowronski E.W."/>
        </authorList>
    </citation>
    <scope>NUCLEOTIDE SEQUENCE [LARGE SCALE GENOMIC DNA]</scope>
    <source>
        <strain evidence="2 3">MLST1</strain>
    </source>
</reference>
<dbReference type="RefSeq" id="WP_126802843.1">
    <property type="nucleotide sequence ID" value="NZ_PIPL01000001.1"/>
</dbReference>
<dbReference type="EMBL" id="PIPL01000001">
    <property type="protein sequence ID" value="RUO26027.1"/>
    <property type="molecule type" value="Genomic_DNA"/>
</dbReference>
<dbReference type="Proteomes" id="UP000288293">
    <property type="component" value="Unassembled WGS sequence"/>
</dbReference>